<dbReference type="InterPro" id="IPR045584">
    <property type="entry name" value="Pilin-like"/>
</dbReference>
<keyword evidence="1" id="KW-0812">Transmembrane</keyword>
<feature type="transmembrane region" description="Helical" evidence="1">
    <location>
        <begin position="12"/>
        <end position="37"/>
    </location>
</feature>
<organism evidence="2 3">
    <name type="scientific">Persicirhabdus sediminis</name>
    <dbReference type="NCBI Taxonomy" id="454144"/>
    <lineage>
        <taxon>Bacteria</taxon>
        <taxon>Pseudomonadati</taxon>
        <taxon>Verrucomicrobiota</taxon>
        <taxon>Verrucomicrobiia</taxon>
        <taxon>Verrucomicrobiales</taxon>
        <taxon>Verrucomicrobiaceae</taxon>
        <taxon>Persicirhabdus</taxon>
    </lineage>
</organism>
<dbReference type="Pfam" id="PF07963">
    <property type="entry name" value="N_methyl"/>
    <property type="match status" value="1"/>
</dbReference>
<dbReference type="Proteomes" id="UP000624703">
    <property type="component" value="Unassembled WGS sequence"/>
</dbReference>
<proteinExistence type="predicted"/>
<reference evidence="2" key="1">
    <citation type="submission" date="2021-01" db="EMBL/GenBank/DDBJ databases">
        <title>Modified the classification status of verrucomicrobia.</title>
        <authorList>
            <person name="Feng X."/>
        </authorList>
    </citation>
    <scope>NUCLEOTIDE SEQUENCE</scope>
    <source>
        <strain evidence="2">_KCTC 22039</strain>
    </source>
</reference>
<name>A0A8J7MFB3_9BACT</name>
<accession>A0A8J7MFB3</accession>
<evidence type="ECO:0000313" key="3">
    <source>
        <dbReference type="Proteomes" id="UP000624703"/>
    </source>
</evidence>
<dbReference type="SUPFAM" id="SSF54523">
    <property type="entry name" value="Pili subunits"/>
    <property type="match status" value="1"/>
</dbReference>
<dbReference type="AlphaFoldDB" id="A0A8J7MFB3"/>
<dbReference type="NCBIfam" id="TIGR02532">
    <property type="entry name" value="IV_pilin_GFxxxE"/>
    <property type="match status" value="1"/>
</dbReference>
<keyword evidence="1" id="KW-0472">Membrane</keyword>
<gene>
    <name evidence="2" type="ORF">JIN82_14550</name>
</gene>
<comment type="caution">
    <text evidence="2">The sequence shown here is derived from an EMBL/GenBank/DDBJ whole genome shotgun (WGS) entry which is preliminary data.</text>
</comment>
<keyword evidence="1" id="KW-1133">Transmembrane helix</keyword>
<dbReference type="RefSeq" id="WP_200312395.1">
    <property type="nucleotide sequence ID" value="NZ_JAENIM010000045.1"/>
</dbReference>
<protein>
    <submittedName>
        <fullName evidence="2">Prepilin-type N-terminal cleavage/methylation domain-containing protein</fullName>
    </submittedName>
</protein>
<dbReference type="InterPro" id="IPR012902">
    <property type="entry name" value="N_methyl_site"/>
</dbReference>
<dbReference type="Gene3D" id="3.30.700.10">
    <property type="entry name" value="Glycoprotein, Type 4 Pilin"/>
    <property type="match status" value="1"/>
</dbReference>
<dbReference type="EMBL" id="JAENIM010000045">
    <property type="protein sequence ID" value="MBK1792381.1"/>
    <property type="molecule type" value="Genomic_DNA"/>
</dbReference>
<keyword evidence="3" id="KW-1185">Reference proteome</keyword>
<evidence type="ECO:0000313" key="2">
    <source>
        <dbReference type="EMBL" id="MBK1792381.1"/>
    </source>
</evidence>
<evidence type="ECO:0000256" key="1">
    <source>
        <dbReference type="SAM" id="Phobius"/>
    </source>
</evidence>
<sequence>MILSYSQSRSRLLRPAFTLVEMIVVISIITVLLSVGAMSLQNMTESKGVSSGIPIAEGLFAEARTLAMSKGTNARVYIHAETTSREQQDLARRLRYMSVFYENTDDEGNVITGEWIASSRGESLPQGVFFDQQLSELNGPIIPQDTATLPGNRTPKTCYYYEFNAEGIISDPGLSQGSEQTARFVLRSGSLPPGASAPIAGKNKRDVGGFVIWPSGRTSLFRSPNQIDSSL</sequence>